<gene>
    <name evidence="3" type="primary">ycf22</name>
    <name evidence="3" type="ORF">HV04060_70</name>
</gene>
<dbReference type="EMBL" id="LT622864">
    <property type="protein sequence ID" value="SCW21507.1"/>
    <property type="molecule type" value="Genomic_DNA"/>
</dbReference>
<dbReference type="GeneID" id="29998621"/>
<evidence type="ECO:0000256" key="1">
    <source>
        <dbReference type="SAM" id="Phobius"/>
    </source>
</evidence>
<feature type="domain" description="Mce/MlaD" evidence="2">
    <location>
        <begin position="39"/>
        <end position="115"/>
    </location>
</feature>
<feature type="transmembrane region" description="Helical" evidence="1">
    <location>
        <begin position="12"/>
        <end position="32"/>
    </location>
</feature>
<protein>
    <recommendedName>
        <fullName evidence="2">Mce/MlaD domain-containing protein</fullName>
    </recommendedName>
</protein>
<proteinExistence type="predicted"/>
<keyword evidence="1" id="KW-0812">Transmembrane</keyword>
<keyword evidence="3" id="KW-0150">Chloroplast</keyword>
<dbReference type="PANTHER" id="PTHR34675">
    <property type="entry name" value="PROTEIN TRIGALACTOSYLDIACYLGLYCEROL 2, CHLOROPLASTIC"/>
    <property type="match status" value="1"/>
</dbReference>
<dbReference type="AlphaFoldDB" id="A0A1G4NS68"/>
<reference evidence="3" key="2">
    <citation type="submission" date="2016-10" db="EMBL/GenBank/DDBJ databases">
        <authorList>
            <person name="de Groot N.N."/>
        </authorList>
    </citation>
    <scope>NUCLEOTIDE SEQUENCE</scope>
    <source>
        <strain evidence="3">HV04060</strain>
    </source>
</reference>
<keyword evidence="1" id="KW-1133">Transmembrane helix</keyword>
<accession>A0A1G4NS68</accession>
<name>A0A1G4NS68_9FLOR</name>
<dbReference type="Pfam" id="PF02470">
    <property type="entry name" value="MlaD"/>
    <property type="match status" value="1"/>
</dbReference>
<evidence type="ECO:0000313" key="3">
    <source>
        <dbReference type="EMBL" id="SCW21507.1"/>
    </source>
</evidence>
<dbReference type="PANTHER" id="PTHR34675:SF1">
    <property type="entry name" value="PROTEIN TRIGALACTOSYLDIACYLGLYCEROL 2, CHLOROPLASTIC"/>
    <property type="match status" value="1"/>
</dbReference>
<keyword evidence="1" id="KW-0472">Membrane</keyword>
<keyword evidence="3" id="KW-0934">Plastid</keyword>
<organism evidence="3">
    <name type="scientific">Dichotomaria marginata</name>
    <dbReference type="NCBI Taxonomy" id="268567"/>
    <lineage>
        <taxon>Eukaryota</taxon>
        <taxon>Rhodophyta</taxon>
        <taxon>Florideophyceae</taxon>
        <taxon>Nemaliophycidae</taxon>
        <taxon>Nemaliales</taxon>
        <taxon>Galaxauraceae</taxon>
        <taxon>Dichotomaria</taxon>
    </lineage>
</organism>
<dbReference type="RefSeq" id="YP_009313253.1">
    <property type="nucleotide sequence ID" value="NC_031656.1"/>
</dbReference>
<reference evidence="3" key="1">
    <citation type="submission" date="2016-10" db="EMBL/GenBank/DDBJ databases">
        <title>Chloroplast genomes as a tool to resolve red algal phylogenies: a case study in the Nemaliales.</title>
        <authorList>
            <person name="Costa J.F."/>
            <person name="Lin S.M."/>
            <person name="Macaya E.C."/>
            <person name="Fernandez-Garcia C."/>
            <person name="Verbruggen H."/>
        </authorList>
    </citation>
    <scope>NUCLEOTIDE SEQUENCE</scope>
    <source>
        <strain evidence="3">HV04060</strain>
    </source>
</reference>
<sequence length="213" mass="24198">MKIKSSKFTTELITIIFLFFIIIFTCCSWLILNTKLAAQTYSIFIELDHSSGIQKGTPLRYRGLNIGTVKEIVNGINSVLALVTINSTKNLIPSNSLIETNQTGLLNEAVIDVIPLETIYIKPNNSFNPLSVECSSKHIICHLSYIQGDRGLNYDDLVRAATRISQRFDDPRFFNLFYIFLQNSVELTDNIIDFFVDVTDVLLFYVSKIKQVQ</sequence>
<geneLocation type="chloroplast" evidence="3"/>
<evidence type="ECO:0000259" key="2">
    <source>
        <dbReference type="Pfam" id="PF02470"/>
    </source>
</evidence>
<dbReference type="InterPro" id="IPR039342">
    <property type="entry name" value="TGD2-like"/>
</dbReference>
<dbReference type="InterPro" id="IPR003399">
    <property type="entry name" value="Mce/MlaD"/>
</dbReference>